<evidence type="ECO:0000259" key="1">
    <source>
        <dbReference type="Pfam" id="PF03551"/>
    </source>
</evidence>
<evidence type="ECO:0000313" key="3">
    <source>
        <dbReference type="Proteomes" id="UP000290365"/>
    </source>
</evidence>
<name>A0A4P6JZJ2_KTERU</name>
<keyword evidence="3" id="KW-1185">Reference proteome</keyword>
<dbReference type="Proteomes" id="UP000290365">
    <property type="component" value="Chromosome"/>
</dbReference>
<dbReference type="InterPro" id="IPR036388">
    <property type="entry name" value="WH-like_DNA-bd_sf"/>
</dbReference>
<dbReference type="PANTHER" id="PTHR33169">
    <property type="entry name" value="PADR-FAMILY TRANSCRIPTIONAL REGULATOR"/>
    <property type="match status" value="1"/>
</dbReference>
<dbReference type="RefSeq" id="WP_129892225.1">
    <property type="nucleotide sequence ID" value="NZ_CP035758.1"/>
</dbReference>
<dbReference type="EMBL" id="CP035758">
    <property type="protein sequence ID" value="QBD81164.1"/>
    <property type="molecule type" value="Genomic_DNA"/>
</dbReference>
<reference evidence="2 3" key="1">
    <citation type="submission" date="2019-01" db="EMBL/GenBank/DDBJ databases">
        <title>Ktedonosporobacter rubrisoli SCAWS-G2.</title>
        <authorList>
            <person name="Huang Y."/>
            <person name="Yan B."/>
        </authorList>
    </citation>
    <scope>NUCLEOTIDE SEQUENCE [LARGE SCALE GENOMIC DNA]</scope>
    <source>
        <strain evidence="2 3">SCAWS-G2</strain>
    </source>
</reference>
<dbReference type="SUPFAM" id="SSF46785">
    <property type="entry name" value="Winged helix' DNA-binding domain"/>
    <property type="match status" value="1"/>
</dbReference>
<gene>
    <name evidence="2" type="ORF">EPA93_36405</name>
</gene>
<dbReference type="OrthoDB" id="122286at2"/>
<dbReference type="Gene3D" id="1.10.10.10">
    <property type="entry name" value="Winged helix-like DNA-binding domain superfamily/Winged helix DNA-binding domain"/>
    <property type="match status" value="1"/>
</dbReference>
<evidence type="ECO:0000313" key="2">
    <source>
        <dbReference type="EMBL" id="QBD81164.1"/>
    </source>
</evidence>
<accession>A0A4P6JZJ2</accession>
<proteinExistence type="predicted"/>
<dbReference type="KEGG" id="kbs:EPA93_36405"/>
<dbReference type="AlphaFoldDB" id="A0A4P6JZJ2"/>
<organism evidence="2 3">
    <name type="scientific">Ktedonosporobacter rubrisoli</name>
    <dbReference type="NCBI Taxonomy" id="2509675"/>
    <lineage>
        <taxon>Bacteria</taxon>
        <taxon>Bacillati</taxon>
        <taxon>Chloroflexota</taxon>
        <taxon>Ktedonobacteria</taxon>
        <taxon>Ktedonobacterales</taxon>
        <taxon>Ktedonosporobacteraceae</taxon>
        <taxon>Ktedonosporobacter</taxon>
    </lineage>
</organism>
<dbReference type="InterPro" id="IPR005149">
    <property type="entry name" value="Tscrpt_reg_PadR_N"/>
</dbReference>
<dbReference type="Pfam" id="PF03551">
    <property type="entry name" value="PadR"/>
    <property type="match status" value="1"/>
</dbReference>
<feature type="domain" description="Transcription regulator PadR N-terminal" evidence="1">
    <location>
        <begin position="8"/>
        <end position="87"/>
    </location>
</feature>
<dbReference type="PANTHER" id="PTHR33169:SF14">
    <property type="entry name" value="TRANSCRIPTIONAL REGULATOR RV3488"/>
    <property type="match status" value="1"/>
</dbReference>
<dbReference type="InterPro" id="IPR052509">
    <property type="entry name" value="Metal_resp_DNA-bind_regulator"/>
</dbReference>
<protein>
    <submittedName>
        <fullName evidence="2">PadR family transcriptional regulator</fullName>
    </submittedName>
</protein>
<sequence>MSAIRLLILGVLQRQQRPIHGYEIRRELELWSANQWANIAYGSIYSALNKMAQEGLVQQTSPSEEPRSKPTARIEYTITPAGQTEFARLLREYWWENKTSVDPFQIALMYMDMLPRDELLLALRNRADLTRANLRSLRYFITLKEGYPEVGRFVLENLGLMAAHVETELRWIEQTLEKVERGELP</sequence>
<dbReference type="InterPro" id="IPR036390">
    <property type="entry name" value="WH_DNA-bd_sf"/>
</dbReference>